<dbReference type="NCBIfam" id="TIGR00229">
    <property type="entry name" value="sensory_box"/>
    <property type="match status" value="1"/>
</dbReference>
<dbReference type="InterPro" id="IPR035965">
    <property type="entry name" value="PAS-like_dom_sf"/>
</dbReference>
<dbReference type="CDD" id="cd00130">
    <property type="entry name" value="PAS"/>
    <property type="match status" value="1"/>
</dbReference>
<dbReference type="InterPro" id="IPR013655">
    <property type="entry name" value="PAS_fold_3"/>
</dbReference>
<dbReference type="Proteomes" id="UP000008633">
    <property type="component" value="Chromosome"/>
</dbReference>
<protein>
    <submittedName>
        <fullName evidence="2">PAS sensor protein</fullName>
    </submittedName>
</protein>
<proteinExistence type="predicted"/>
<evidence type="ECO:0000313" key="2">
    <source>
        <dbReference type="EMBL" id="ADV45751.1"/>
    </source>
</evidence>
<dbReference type="PROSITE" id="PS50112">
    <property type="entry name" value="PAS"/>
    <property type="match status" value="1"/>
</dbReference>
<evidence type="ECO:0000313" key="3">
    <source>
        <dbReference type="Proteomes" id="UP000008633"/>
    </source>
</evidence>
<evidence type="ECO:0000259" key="1">
    <source>
        <dbReference type="PROSITE" id="PS50112"/>
    </source>
</evidence>
<name>E6X0N1_NITSE</name>
<organism evidence="2 3">
    <name type="scientific">Nitratifractor salsuginis (strain DSM 16511 / JCM 12458 / E9I37-1)</name>
    <dbReference type="NCBI Taxonomy" id="749222"/>
    <lineage>
        <taxon>Bacteria</taxon>
        <taxon>Pseudomonadati</taxon>
        <taxon>Campylobacterota</taxon>
        <taxon>Epsilonproteobacteria</taxon>
        <taxon>Campylobacterales</taxon>
        <taxon>Sulfurovaceae</taxon>
        <taxon>Nitratifractor</taxon>
    </lineage>
</organism>
<dbReference type="AlphaFoldDB" id="E6X0N1"/>
<accession>E6X0N1</accession>
<sequence length="169" mass="19699">MQIYFYKVTNSMSGKTVKNTITGHTITKPDPVDEEVPFDGGVMITETDRYGIITYANKKFRDMTGYTKEELIGSPHNINRHPDMPKEAFRQMWETIKRGEYWEGYVKNMRKDGRYYLVIVWIKPKFDKEGKIVGYIAGRKIPDRQKMNEALELYKKLKAEEEAKGLSAS</sequence>
<dbReference type="HOGENOM" id="CLU_097884_0_1_7"/>
<dbReference type="InterPro" id="IPR000014">
    <property type="entry name" value="PAS"/>
</dbReference>
<dbReference type="KEGG" id="nsa:Nitsa_0481"/>
<dbReference type="Gene3D" id="3.30.450.20">
    <property type="entry name" value="PAS domain"/>
    <property type="match status" value="1"/>
</dbReference>
<reference evidence="2 3" key="1">
    <citation type="journal article" date="2011" name="Stand. Genomic Sci.">
        <title>Complete genome sequence of Nitratifractor salsuginis type strain (E9I37-1).</title>
        <authorList>
            <person name="Anderson I."/>
            <person name="Sikorski J."/>
            <person name="Zeytun A."/>
            <person name="Nolan M."/>
            <person name="Lapidus A."/>
            <person name="Lucas S."/>
            <person name="Hammon N."/>
            <person name="Deshpande S."/>
            <person name="Cheng J.F."/>
            <person name="Tapia R."/>
            <person name="Han C."/>
            <person name="Goodwin L."/>
            <person name="Pitluck S."/>
            <person name="Liolios K."/>
            <person name="Pagani I."/>
            <person name="Ivanova N."/>
            <person name="Huntemann M."/>
            <person name="Mavromatis K."/>
            <person name="Ovchinikova G."/>
            <person name="Pati A."/>
            <person name="Chen A."/>
            <person name="Palaniappan K."/>
            <person name="Land M."/>
            <person name="Hauser L."/>
            <person name="Brambilla E.M."/>
            <person name="Ngatchou-Djao O.D."/>
            <person name="Rohde M."/>
            <person name="Tindall B.J."/>
            <person name="Goker M."/>
            <person name="Detter J.C."/>
            <person name="Woyke T."/>
            <person name="Bristow J."/>
            <person name="Eisen J.A."/>
            <person name="Markowitz V."/>
            <person name="Hugenholtz P."/>
            <person name="Klenk H.P."/>
            <person name="Kyrpides N.C."/>
        </authorList>
    </citation>
    <scope>NUCLEOTIDE SEQUENCE [LARGE SCALE GENOMIC DNA]</scope>
    <source>
        <strain evidence="3">DSM 16511 / JCM 12458 / E9I37-1</strain>
    </source>
</reference>
<feature type="domain" description="PAS" evidence="1">
    <location>
        <begin position="48"/>
        <end position="73"/>
    </location>
</feature>
<dbReference type="EMBL" id="CP002452">
    <property type="protein sequence ID" value="ADV45751.1"/>
    <property type="molecule type" value="Genomic_DNA"/>
</dbReference>
<gene>
    <name evidence="2" type="ordered locus">Nitsa_0481</name>
</gene>
<keyword evidence="3" id="KW-1185">Reference proteome</keyword>
<reference evidence="3" key="2">
    <citation type="submission" date="2011-01" db="EMBL/GenBank/DDBJ databases">
        <title>The complete genome of Nitratifractor salsuginis DSM 16511.</title>
        <authorList>
            <consortium name="US DOE Joint Genome Institute (JGI-PGF)"/>
            <person name="Lucas S."/>
            <person name="Copeland A."/>
            <person name="Lapidus A."/>
            <person name="Bruce D."/>
            <person name="Goodwin L."/>
            <person name="Pitluck S."/>
            <person name="Kyrpides N."/>
            <person name="Mavromatis K."/>
            <person name="Ivanova N."/>
            <person name="Mikhailova N."/>
            <person name="Zeytun A."/>
            <person name="Detter J.C."/>
            <person name="Tapia R."/>
            <person name="Han C."/>
            <person name="Land M."/>
            <person name="Hauser L."/>
            <person name="Markowitz V."/>
            <person name="Cheng J.-F."/>
            <person name="Hugenholtz P."/>
            <person name="Woyke T."/>
            <person name="Wu D."/>
            <person name="Tindall B."/>
            <person name="Schuetze A."/>
            <person name="Brambilla E."/>
            <person name="Klenk H.-P."/>
            <person name="Eisen J.A."/>
        </authorList>
    </citation>
    <scope>NUCLEOTIDE SEQUENCE [LARGE SCALE GENOMIC DNA]</scope>
    <source>
        <strain evidence="3">DSM 16511 / JCM 12458 / E9I37-1</strain>
    </source>
</reference>
<dbReference type="SUPFAM" id="SSF55785">
    <property type="entry name" value="PYP-like sensor domain (PAS domain)"/>
    <property type="match status" value="1"/>
</dbReference>
<dbReference type="eggNOG" id="COG3829">
    <property type="taxonomic scope" value="Bacteria"/>
</dbReference>
<dbReference type="STRING" id="749222.Nitsa_0481"/>
<dbReference type="Pfam" id="PF08447">
    <property type="entry name" value="PAS_3"/>
    <property type="match status" value="1"/>
</dbReference>